<dbReference type="CDD" id="cd16018">
    <property type="entry name" value="Enpp"/>
    <property type="match status" value="1"/>
</dbReference>
<evidence type="ECO:0000313" key="2">
    <source>
        <dbReference type="Proteomes" id="UP000675881"/>
    </source>
</evidence>
<dbReference type="PANTHER" id="PTHR10151:SF120">
    <property type="entry name" value="BIS(5'-ADENOSYL)-TRIPHOSPHATASE"/>
    <property type="match status" value="1"/>
</dbReference>
<organism evidence="1 2">
    <name type="scientific">Lepeophtheirus salmonis</name>
    <name type="common">Salmon louse</name>
    <name type="synonym">Caligus salmonis</name>
    <dbReference type="NCBI Taxonomy" id="72036"/>
    <lineage>
        <taxon>Eukaryota</taxon>
        <taxon>Metazoa</taxon>
        <taxon>Ecdysozoa</taxon>
        <taxon>Arthropoda</taxon>
        <taxon>Crustacea</taxon>
        <taxon>Multicrustacea</taxon>
        <taxon>Hexanauplia</taxon>
        <taxon>Copepoda</taxon>
        <taxon>Siphonostomatoida</taxon>
        <taxon>Caligidae</taxon>
        <taxon>Lepeophtheirus</taxon>
    </lineage>
</organism>
<dbReference type="EMBL" id="HG994592">
    <property type="protein sequence ID" value="CAF2826802.1"/>
    <property type="molecule type" value="Genomic_DNA"/>
</dbReference>
<dbReference type="OrthoDB" id="415411at2759"/>
<accession>A0A7R8CLX6</accession>
<gene>
    <name evidence="1" type="ORF">LSAA_4441</name>
</gene>
<dbReference type="InterPro" id="IPR002591">
    <property type="entry name" value="Phosphodiest/P_Trfase"/>
</dbReference>
<keyword evidence="2" id="KW-1185">Reference proteome</keyword>
<dbReference type="AlphaFoldDB" id="A0A7R8CLX6"/>
<dbReference type="Pfam" id="PF01663">
    <property type="entry name" value="Phosphodiest"/>
    <property type="match status" value="1"/>
</dbReference>
<sequence length="455" mass="52092">MTSDTPDGYRNRLLVVVVDGFRWDYLRKFSLRSGKGFPGFEEFKRGGVHTKYLKSVFPAESFPAWQTINTGCYPQNHSIIGNQFADSLLMSSNQYSRHSTSLLFNSEDERTTNYLKWWEKAKPFWATATDQGLKIATFLWGRCDIPWNDVQTTSPDYCESIYQKDDSMTFNINLEKALIYFQRGYDAAFVYEGSLGESAEEYGPLSTKVEETLRELDNSLKIFLNRFKRINMEDKVNIIIMADHGMAYGSNPIAMNHPQNFPLQSIDVVKVSLGEKLGNVRHKVRMLVGSGANLHGVARVYRHNEIPEHLHWKESPQTPPILVLAHPGTIILRSQGHLQWPRNKHTGYSTFDPSRIYEQTRQGMAGYDPEEPDMRGVFMAKGPDFVVDPNETYNAIELVDLYQMFCFLLGVEPQPNDGLWSRIRDLLKNSANGDFHPHFGLLLVSLLLVELTQML</sequence>
<proteinExistence type="predicted"/>
<dbReference type="Gene3D" id="3.40.720.10">
    <property type="entry name" value="Alkaline Phosphatase, subunit A"/>
    <property type="match status" value="1"/>
</dbReference>
<keyword evidence="1" id="KW-0378">Hydrolase</keyword>
<dbReference type="EC" id="3.1.4.-" evidence="1"/>
<dbReference type="SUPFAM" id="SSF53649">
    <property type="entry name" value="Alkaline phosphatase-like"/>
    <property type="match status" value="1"/>
</dbReference>
<protein>
    <submittedName>
        <fullName evidence="1">ENPP6</fullName>
        <ecNumber evidence="1">3.1.4.-</ecNumber>
    </submittedName>
</protein>
<dbReference type="Proteomes" id="UP000675881">
    <property type="component" value="Chromosome 13"/>
</dbReference>
<reference evidence="1" key="1">
    <citation type="submission" date="2021-02" db="EMBL/GenBank/DDBJ databases">
        <authorList>
            <person name="Bekaert M."/>
        </authorList>
    </citation>
    <scope>NUCLEOTIDE SEQUENCE</scope>
    <source>
        <strain evidence="1">IoA-00</strain>
    </source>
</reference>
<evidence type="ECO:0000313" key="1">
    <source>
        <dbReference type="EMBL" id="CAF2826802.1"/>
    </source>
</evidence>
<dbReference type="InterPro" id="IPR017850">
    <property type="entry name" value="Alkaline_phosphatase_core_sf"/>
</dbReference>
<name>A0A7R8CLX6_LEPSM</name>
<dbReference type="GO" id="GO:0016787">
    <property type="term" value="F:hydrolase activity"/>
    <property type="evidence" value="ECO:0007669"/>
    <property type="project" value="UniProtKB-KW"/>
</dbReference>
<dbReference type="PANTHER" id="PTHR10151">
    <property type="entry name" value="ECTONUCLEOTIDE PYROPHOSPHATASE/PHOSPHODIESTERASE"/>
    <property type="match status" value="1"/>
</dbReference>